<comment type="caution">
    <text evidence="3">The sequence shown here is derived from an EMBL/GenBank/DDBJ whole genome shotgun (WGS) entry which is preliminary data.</text>
</comment>
<dbReference type="OrthoDB" id="5807131at2759"/>
<keyword evidence="4" id="KW-1185">Reference proteome</keyword>
<dbReference type="PANTHER" id="PTHR23124:SF148">
    <property type="entry name" value="C-TYPE LECTIN DOMAIN-CONTAINING PROTEIN-RELATED"/>
    <property type="match status" value="1"/>
</dbReference>
<gene>
    <name evidence="3" type="ORF">CAMP_LOCUS10028</name>
</gene>
<organism evidence="3 4">
    <name type="scientific">Caenorhabditis angaria</name>
    <dbReference type="NCBI Taxonomy" id="860376"/>
    <lineage>
        <taxon>Eukaryota</taxon>
        <taxon>Metazoa</taxon>
        <taxon>Ecdysozoa</taxon>
        <taxon>Nematoda</taxon>
        <taxon>Chromadorea</taxon>
        <taxon>Rhabditida</taxon>
        <taxon>Rhabditina</taxon>
        <taxon>Rhabditomorpha</taxon>
        <taxon>Rhabditoidea</taxon>
        <taxon>Rhabditidae</taxon>
        <taxon>Peloderinae</taxon>
        <taxon>Caenorhabditis</taxon>
    </lineage>
</organism>
<protein>
    <recommendedName>
        <fullName evidence="2">C-type lectin domain-containing protein</fullName>
    </recommendedName>
</protein>
<dbReference type="InterPro" id="IPR016187">
    <property type="entry name" value="CTDL_fold"/>
</dbReference>
<proteinExistence type="predicted"/>
<dbReference type="InterPro" id="IPR001304">
    <property type="entry name" value="C-type_lectin-like"/>
</dbReference>
<name>A0A9P1ILR5_9PELO</name>
<keyword evidence="1" id="KW-0732">Signal</keyword>
<dbReference type="Gene3D" id="3.10.100.10">
    <property type="entry name" value="Mannose-Binding Protein A, subunit A"/>
    <property type="match status" value="1"/>
</dbReference>
<dbReference type="EMBL" id="CANHGI010000004">
    <property type="protein sequence ID" value="CAI5447391.1"/>
    <property type="molecule type" value="Genomic_DNA"/>
</dbReference>
<dbReference type="SUPFAM" id="SSF56436">
    <property type="entry name" value="C-type lectin-like"/>
    <property type="match status" value="1"/>
</dbReference>
<dbReference type="AlphaFoldDB" id="A0A9P1ILR5"/>
<evidence type="ECO:0000313" key="3">
    <source>
        <dbReference type="EMBL" id="CAI5447391.1"/>
    </source>
</evidence>
<accession>A0A9P1ILR5</accession>
<feature type="signal peptide" evidence="1">
    <location>
        <begin position="1"/>
        <end position="21"/>
    </location>
</feature>
<evidence type="ECO:0000313" key="4">
    <source>
        <dbReference type="Proteomes" id="UP001152747"/>
    </source>
</evidence>
<dbReference type="Proteomes" id="UP001152747">
    <property type="component" value="Unassembled WGS sequence"/>
</dbReference>
<reference evidence="3" key="1">
    <citation type="submission" date="2022-11" db="EMBL/GenBank/DDBJ databases">
        <authorList>
            <person name="Kikuchi T."/>
        </authorList>
    </citation>
    <scope>NUCLEOTIDE SEQUENCE</scope>
    <source>
        <strain evidence="3">PS1010</strain>
    </source>
</reference>
<feature type="chain" id="PRO_5040338825" description="C-type lectin domain-containing protein" evidence="1">
    <location>
        <begin position="22"/>
        <end position="242"/>
    </location>
</feature>
<dbReference type="InterPro" id="IPR016186">
    <property type="entry name" value="C-type_lectin-like/link_sf"/>
</dbReference>
<evidence type="ECO:0000259" key="2">
    <source>
        <dbReference type="SMART" id="SM00034"/>
    </source>
</evidence>
<dbReference type="PANTHER" id="PTHR23124">
    <property type="entry name" value="C-TYPE LECTIN DOMAIN-CONTAINING PROTEIN-RELATED-RELATED"/>
    <property type="match status" value="1"/>
</dbReference>
<dbReference type="SMART" id="SM00034">
    <property type="entry name" value="CLECT"/>
    <property type="match status" value="1"/>
</dbReference>
<feature type="domain" description="C-type lectin" evidence="2">
    <location>
        <begin position="91"/>
        <end position="238"/>
    </location>
</feature>
<sequence length="242" mass="25842">MLGHFQLILLFQSFQVTFVIACIPTQQIERGNIEEVTSTTSISTSLSLEPLVTSSSTTSTSTSTSTTTFIITTFTTSTSTTTTTTKAPPSCPDNWTKFDRTPTSWCMRVALQPTMEDGTLAVCQALNSSAVVSGFENQNEISTMMASAVEQGADSNSNLFVGAKRTDDCTSSGLTATCTALNSFEWTDPSTTGTDGFQWSAGQPDNYMGTSECVMINAVTELMDDVKGDDTRQGVVCGMYVA</sequence>
<evidence type="ECO:0000256" key="1">
    <source>
        <dbReference type="SAM" id="SignalP"/>
    </source>
</evidence>